<dbReference type="GO" id="GO:0016075">
    <property type="term" value="P:rRNA catabolic process"/>
    <property type="evidence" value="ECO:0007669"/>
    <property type="project" value="TreeGrafter"/>
</dbReference>
<dbReference type="SUPFAM" id="SSF54211">
    <property type="entry name" value="Ribosomal protein S5 domain 2-like"/>
    <property type="match status" value="1"/>
</dbReference>
<dbReference type="GO" id="GO:0034475">
    <property type="term" value="P:U4 snRNA 3'-end processing"/>
    <property type="evidence" value="ECO:0007669"/>
    <property type="project" value="TreeGrafter"/>
</dbReference>
<comment type="subunit">
    <text evidence="7">Component of the RNA exosome complex.</text>
</comment>
<reference evidence="11 14" key="1">
    <citation type="submission" date="2023-10" db="EMBL/GenBank/DDBJ databases">
        <title>Genomes of two closely related lineages of the louse Polyplax serrata with different host specificities.</title>
        <authorList>
            <person name="Martinu J."/>
            <person name="Tarabai H."/>
            <person name="Stefka J."/>
            <person name="Hypsa V."/>
        </authorList>
    </citation>
    <scope>NUCLEOTIDE SEQUENCE [LARGE SCALE GENOMIC DNA]</scope>
    <source>
        <strain evidence="12">98ZLc_SE</strain>
        <strain evidence="11">HR10_N</strain>
    </source>
</reference>
<comment type="function">
    <text evidence="6">Non-catalytic component of the RNA exosome complex which has 3'-&gt;5' exoribonuclease activity and participates in a multitude of cellular RNA processing and degradation events.</text>
</comment>
<evidence type="ECO:0000256" key="5">
    <source>
        <dbReference type="ARBA" id="ARBA00022835"/>
    </source>
</evidence>
<dbReference type="GO" id="GO:0005730">
    <property type="term" value="C:nucleolus"/>
    <property type="evidence" value="ECO:0007669"/>
    <property type="project" value="UniProtKB-SubCell"/>
</dbReference>
<dbReference type="InterPro" id="IPR001247">
    <property type="entry name" value="ExoRNase_PH_dom1"/>
</dbReference>
<name>A0AAN8RVB1_POLSC</name>
<comment type="caution">
    <text evidence="11">The sequence shown here is derived from an EMBL/GenBank/DDBJ whole genome shotgun (WGS) entry which is preliminary data.</text>
</comment>
<sequence length="254" mass="27677">MNELISDQNLRLDGRRAHELRQIRCKLGVFSQADGSAYIEQGNTKVLAAVYGPHQTRGRSKPLVDTAVINCQYSMAVFSTGERKKRPRGDRKSQEMSIHLGQALSAAIKSELYPRSQIDIFVEVLQADGGNYSAAVNASTLALIDAGIPLKEYVTSCTASLANNNIPLVDVSHLEESSGGPTLTIAALPLSGKIALMEMSQRFHLDHLEKVIATALEGCKNIQAILDEAVRRHLEQNSSFNKLSDSAATKMIIM</sequence>
<dbReference type="Pfam" id="PF03725">
    <property type="entry name" value="RNase_PH_C"/>
    <property type="match status" value="1"/>
</dbReference>
<evidence type="ECO:0000313" key="11">
    <source>
        <dbReference type="EMBL" id="KAK6626021.1"/>
    </source>
</evidence>
<dbReference type="AlphaFoldDB" id="A0AAN8RVB1"/>
<evidence type="ECO:0000313" key="13">
    <source>
        <dbReference type="Proteomes" id="UP001359485"/>
    </source>
</evidence>
<dbReference type="GO" id="GO:0071028">
    <property type="term" value="P:nuclear mRNA surveillance"/>
    <property type="evidence" value="ECO:0007669"/>
    <property type="project" value="TreeGrafter"/>
</dbReference>
<dbReference type="SUPFAM" id="SSF55666">
    <property type="entry name" value="Ribonuclease PH domain 2-like"/>
    <property type="match status" value="1"/>
</dbReference>
<evidence type="ECO:0000256" key="7">
    <source>
        <dbReference type="ARBA" id="ARBA00062379"/>
    </source>
</evidence>
<evidence type="ECO:0000256" key="4">
    <source>
        <dbReference type="ARBA" id="ARBA00022490"/>
    </source>
</evidence>
<feature type="domain" description="Exoribonuclease phosphorolytic" evidence="10">
    <location>
        <begin position="153"/>
        <end position="218"/>
    </location>
</feature>
<dbReference type="Proteomes" id="UP001359485">
    <property type="component" value="Unassembled WGS sequence"/>
</dbReference>
<evidence type="ECO:0000313" key="12">
    <source>
        <dbReference type="EMBL" id="KAK6637463.1"/>
    </source>
</evidence>
<comment type="similarity">
    <text evidence="3">Belongs to the RNase PH family.</text>
</comment>
<dbReference type="PANTHER" id="PTHR11953:SF0">
    <property type="entry name" value="EXOSOME COMPLEX COMPONENT RRP41"/>
    <property type="match status" value="1"/>
</dbReference>
<dbReference type="FunFam" id="3.30.230.70:FF:000004">
    <property type="entry name" value="Exosome complex component Rrp41"/>
    <property type="match status" value="1"/>
</dbReference>
<dbReference type="GO" id="GO:0000177">
    <property type="term" value="C:cytoplasmic exosome (RNase complex)"/>
    <property type="evidence" value="ECO:0007669"/>
    <property type="project" value="TreeGrafter"/>
</dbReference>
<dbReference type="InterPro" id="IPR015847">
    <property type="entry name" value="ExoRNase_PH_dom2"/>
</dbReference>
<evidence type="ECO:0000313" key="14">
    <source>
        <dbReference type="Proteomes" id="UP001372834"/>
    </source>
</evidence>
<dbReference type="GO" id="GO:0003723">
    <property type="term" value="F:RNA binding"/>
    <property type="evidence" value="ECO:0007669"/>
    <property type="project" value="TreeGrafter"/>
</dbReference>
<evidence type="ECO:0000256" key="8">
    <source>
        <dbReference type="ARBA" id="ARBA00073078"/>
    </source>
</evidence>
<protein>
    <recommendedName>
        <fullName evidence="8">Putative exosome complex component RRP41</fullName>
    </recommendedName>
</protein>
<dbReference type="InterPro" id="IPR027408">
    <property type="entry name" value="PNPase/RNase_PH_dom_sf"/>
</dbReference>
<dbReference type="PANTHER" id="PTHR11953">
    <property type="entry name" value="EXOSOME COMPLEX COMPONENT"/>
    <property type="match status" value="1"/>
</dbReference>
<dbReference type="Pfam" id="PF01138">
    <property type="entry name" value="RNase_PH"/>
    <property type="match status" value="1"/>
</dbReference>
<dbReference type="InterPro" id="IPR020568">
    <property type="entry name" value="Ribosomal_Su5_D2-typ_SF"/>
</dbReference>
<evidence type="ECO:0000256" key="3">
    <source>
        <dbReference type="ARBA" id="ARBA00006678"/>
    </source>
</evidence>
<keyword evidence="13" id="KW-1185">Reference proteome</keyword>
<gene>
    <name evidence="11" type="ORF">RUM43_006325</name>
    <name evidence="12" type="ORF">RUM44_007880</name>
</gene>
<dbReference type="GO" id="GO:0000176">
    <property type="term" value="C:nuclear exosome (RNase complex)"/>
    <property type="evidence" value="ECO:0007669"/>
    <property type="project" value="TreeGrafter"/>
</dbReference>
<evidence type="ECO:0000256" key="6">
    <source>
        <dbReference type="ARBA" id="ARBA00058393"/>
    </source>
</evidence>
<dbReference type="CDD" id="cd11370">
    <property type="entry name" value="RNase_PH_RRP41"/>
    <property type="match status" value="1"/>
</dbReference>
<proteinExistence type="inferred from homology"/>
<dbReference type="EMBL" id="JAWJWF010000002">
    <property type="protein sequence ID" value="KAK6637463.1"/>
    <property type="molecule type" value="Genomic_DNA"/>
</dbReference>
<dbReference type="EMBL" id="JAWJWE010000037">
    <property type="protein sequence ID" value="KAK6626021.1"/>
    <property type="molecule type" value="Genomic_DNA"/>
</dbReference>
<evidence type="ECO:0000256" key="2">
    <source>
        <dbReference type="ARBA" id="ARBA00004604"/>
    </source>
</evidence>
<keyword evidence="4" id="KW-0963">Cytoplasm</keyword>
<dbReference type="InterPro" id="IPR036345">
    <property type="entry name" value="ExoRNase_PH_dom2_sf"/>
</dbReference>
<accession>A0AAN8RVB1</accession>
<evidence type="ECO:0000259" key="10">
    <source>
        <dbReference type="Pfam" id="PF03725"/>
    </source>
</evidence>
<dbReference type="Gene3D" id="3.30.230.70">
    <property type="entry name" value="GHMP Kinase, N-terminal domain"/>
    <property type="match status" value="1"/>
</dbReference>
<evidence type="ECO:0000259" key="9">
    <source>
        <dbReference type="Pfam" id="PF01138"/>
    </source>
</evidence>
<dbReference type="GO" id="GO:0071051">
    <property type="term" value="P:poly(A)-dependent snoRNA 3'-end processing"/>
    <property type="evidence" value="ECO:0007669"/>
    <property type="project" value="TreeGrafter"/>
</dbReference>
<keyword evidence="5" id="KW-0271">Exosome</keyword>
<dbReference type="InterPro" id="IPR050080">
    <property type="entry name" value="RNase_PH"/>
</dbReference>
<organism evidence="11 14">
    <name type="scientific">Polyplax serrata</name>
    <name type="common">Common mouse louse</name>
    <dbReference type="NCBI Taxonomy" id="468196"/>
    <lineage>
        <taxon>Eukaryota</taxon>
        <taxon>Metazoa</taxon>
        <taxon>Ecdysozoa</taxon>
        <taxon>Arthropoda</taxon>
        <taxon>Hexapoda</taxon>
        <taxon>Insecta</taxon>
        <taxon>Pterygota</taxon>
        <taxon>Neoptera</taxon>
        <taxon>Paraneoptera</taxon>
        <taxon>Psocodea</taxon>
        <taxon>Troctomorpha</taxon>
        <taxon>Phthiraptera</taxon>
        <taxon>Anoplura</taxon>
        <taxon>Polyplacidae</taxon>
        <taxon>Polyplax</taxon>
    </lineage>
</organism>
<feature type="domain" description="Exoribonuclease phosphorolytic" evidence="9">
    <location>
        <begin position="19"/>
        <end position="149"/>
    </location>
</feature>
<comment type="subcellular location">
    <subcellularLocation>
        <location evidence="1">Cytoplasm</location>
    </subcellularLocation>
    <subcellularLocation>
        <location evidence="2">Nucleus</location>
        <location evidence="2">Nucleolus</location>
    </subcellularLocation>
</comment>
<dbReference type="Proteomes" id="UP001372834">
    <property type="component" value="Unassembled WGS sequence"/>
</dbReference>
<evidence type="ECO:0000256" key="1">
    <source>
        <dbReference type="ARBA" id="ARBA00004496"/>
    </source>
</evidence>